<protein>
    <recommendedName>
        <fullName evidence="8">Hsp70-interacting protein N-terminal domain-containing protein</fullName>
    </recommendedName>
</protein>
<evidence type="ECO:0000256" key="6">
    <source>
        <dbReference type="PROSITE-ProRule" id="PRU00339"/>
    </source>
</evidence>
<feature type="repeat" description="TPR" evidence="6">
    <location>
        <begin position="155"/>
        <end position="188"/>
    </location>
</feature>
<evidence type="ECO:0000256" key="4">
    <source>
        <dbReference type="ARBA" id="ARBA00037033"/>
    </source>
</evidence>
<dbReference type="SMART" id="SM00028">
    <property type="entry name" value="TPR"/>
    <property type="match status" value="3"/>
</dbReference>
<accession>A0A8K0P9W8</accession>
<proteinExistence type="inferred from homology"/>
<evidence type="ECO:0000256" key="5">
    <source>
        <dbReference type="ARBA" id="ARBA00064040"/>
    </source>
</evidence>
<dbReference type="Gene3D" id="1.25.40.10">
    <property type="entry name" value="Tetratricopeptide repeat domain"/>
    <property type="match status" value="1"/>
</dbReference>
<feature type="region of interest" description="Disordered" evidence="7">
    <location>
        <begin position="46"/>
        <end position="110"/>
    </location>
</feature>
<keyword evidence="2" id="KW-0677">Repeat</keyword>
<dbReference type="Pfam" id="PF13181">
    <property type="entry name" value="TPR_8"/>
    <property type="match status" value="1"/>
</dbReference>
<comment type="subunit">
    <text evidence="5">Homotetramer. Interacts with Hsc70 as well as DNAJ homologs and Hsp90.</text>
</comment>
<dbReference type="OrthoDB" id="533763at2759"/>
<dbReference type="SUPFAM" id="SSF48452">
    <property type="entry name" value="TPR-like"/>
    <property type="match status" value="1"/>
</dbReference>
<comment type="similarity">
    <text evidence="1">Belongs to the FAM10 family.</text>
</comment>
<dbReference type="CDD" id="cd14438">
    <property type="entry name" value="Hip_N"/>
    <property type="match status" value="1"/>
</dbReference>
<evidence type="ECO:0000256" key="1">
    <source>
        <dbReference type="ARBA" id="ARBA00009015"/>
    </source>
</evidence>
<gene>
    <name evidence="9" type="ORF">J437_LFUL017905</name>
</gene>
<reference evidence="9" key="2">
    <citation type="submission" date="2017-10" db="EMBL/GenBank/DDBJ databases">
        <title>Ladona fulva Genome sequencing and assembly.</title>
        <authorList>
            <person name="Murali S."/>
            <person name="Richards S."/>
            <person name="Bandaranaike D."/>
            <person name="Bellair M."/>
            <person name="Blankenburg K."/>
            <person name="Chao H."/>
            <person name="Dinh H."/>
            <person name="Doddapaneni H."/>
            <person name="Dugan-Rocha S."/>
            <person name="Elkadiri S."/>
            <person name="Gnanaolivu R."/>
            <person name="Hernandez B."/>
            <person name="Skinner E."/>
            <person name="Javaid M."/>
            <person name="Lee S."/>
            <person name="Li M."/>
            <person name="Ming W."/>
            <person name="Munidasa M."/>
            <person name="Muniz J."/>
            <person name="Nguyen L."/>
            <person name="Hughes D."/>
            <person name="Osuji N."/>
            <person name="Pu L.-L."/>
            <person name="Puazo M."/>
            <person name="Qu C."/>
            <person name="Quiroz J."/>
            <person name="Raj R."/>
            <person name="Weissenberger G."/>
            <person name="Xin Y."/>
            <person name="Zou X."/>
            <person name="Han Y."/>
            <person name="Worley K."/>
            <person name="Muzny D."/>
            <person name="Gibbs R."/>
        </authorList>
    </citation>
    <scope>NUCLEOTIDE SEQUENCE</scope>
    <source>
        <strain evidence="9">Sampled in the wild</strain>
    </source>
</reference>
<dbReference type="PANTHER" id="PTHR45883:SF2">
    <property type="entry name" value="HSC70-INTERACTING PROTEIN"/>
    <property type="match status" value="1"/>
</dbReference>
<organism evidence="9 10">
    <name type="scientific">Ladona fulva</name>
    <name type="common">Scarce chaser dragonfly</name>
    <name type="synonym">Libellula fulva</name>
    <dbReference type="NCBI Taxonomy" id="123851"/>
    <lineage>
        <taxon>Eukaryota</taxon>
        <taxon>Metazoa</taxon>
        <taxon>Ecdysozoa</taxon>
        <taxon>Arthropoda</taxon>
        <taxon>Hexapoda</taxon>
        <taxon>Insecta</taxon>
        <taxon>Pterygota</taxon>
        <taxon>Palaeoptera</taxon>
        <taxon>Odonata</taxon>
        <taxon>Epiprocta</taxon>
        <taxon>Anisoptera</taxon>
        <taxon>Libelluloidea</taxon>
        <taxon>Libellulidae</taxon>
        <taxon>Ladona</taxon>
    </lineage>
</organism>
<evidence type="ECO:0000256" key="2">
    <source>
        <dbReference type="ARBA" id="ARBA00022737"/>
    </source>
</evidence>
<dbReference type="Pfam" id="PF18253">
    <property type="entry name" value="HipN"/>
    <property type="match status" value="1"/>
</dbReference>
<dbReference type="Gene3D" id="6.10.250.3420">
    <property type="match status" value="1"/>
</dbReference>
<feature type="domain" description="Hsp70-interacting protein N-terminal" evidence="8">
    <location>
        <begin position="8"/>
        <end position="48"/>
    </location>
</feature>
<dbReference type="GO" id="GO:0046983">
    <property type="term" value="F:protein dimerization activity"/>
    <property type="evidence" value="ECO:0007669"/>
    <property type="project" value="InterPro"/>
</dbReference>
<evidence type="ECO:0000256" key="7">
    <source>
        <dbReference type="SAM" id="MobiDB-lite"/>
    </source>
</evidence>
<keyword evidence="10" id="KW-1185">Reference proteome</keyword>
<feature type="compositionally biased region" description="Basic and acidic residues" evidence="7">
    <location>
        <begin position="53"/>
        <end position="67"/>
    </location>
</feature>
<evidence type="ECO:0000313" key="10">
    <source>
        <dbReference type="Proteomes" id="UP000792457"/>
    </source>
</evidence>
<dbReference type="InterPro" id="IPR019734">
    <property type="entry name" value="TPR_rpt"/>
</dbReference>
<dbReference type="InterPro" id="IPR034649">
    <property type="entry name" value="Hip_N"/>
</dbReference>
<evidence type="ECO:0000259" key="8">
    <source>
        <dbReference type="Pfam" id="PF18253"/>
    </source>
</evidence>
<feature type="compositionally biased region" description="Low complexity" evidence="7">
    <location>
        <begin position="68"/>
        <end position="77"/>
    </location>
</feature>
<sequence>MSELPFNEEQLAQLKAFTMWCKTQPQALHHPSLAFFKEYIENLGGRIPQKQEPMPEKNTETKKEEKTGTPTEGVETPAESDSEESEVELDNEGVIEPDTDEPQPMGGDFNAEVSEENIEKSNEKKVEAISQFSDGNVEEAVKLYTEAIMLNPGSAILYAKRGQCYLRLKKANACIRDCTRAIEINPDSAPAYKFRGRAHRLLGNWLEAAKDLRKACMLDFDEQADEWLKDVTPNVSIYLHYI</sequence>
<dbReference type="EMBL" id="KZ308974">
    <property type="protein sequence ID" value="KAG8235969.1"/>
    <property type="molecule type" value="Genomic_DNA"/>
</dbReference>
<keyword evidence="3 6" id="KW-0802">TPR repeat</keyword>
<dbReference type="PROSITE" id="PS50005">
    <property type="entry name" value="TPR"/>
    <property type="match status" value="1"/>
</dbReference>
<dbReference type="InterPro" id="IPR011990">
    <property type="entry name" value="TPR-like_helical_dom_sf"/>
</dbReference>
<comment type="function">
    <text evidence="4">One HIP oligomer binds the ATPase domains of at least two HSC70 molecules dependent on activation of the HSC70 ATPase by HSP40. Stabilizes the ADP state of HSC70 that has a high affinity for substrate protein. Through its own chaperone activity, it may contribute to the interaction of HSC70 with various target proteins.</text>
</comment>
<reference evidence="9" key="1">
    <citation type="submission" date="2013-04" db="EMBL/GenBank/DDBJ databases">
        <authorList>
            <person name="Qu J."/>
            <person name="Murali S.C."/>
            <person name="Bandaranaike D."/>
            <person name="Bellair M."/>
            <person name="Blankenburg K."/>
            <person name="Chao H."/>
            <person name="Dinh H."/>
            <person name="Doddapaneni H."/>
            <person name="Downs B."/>
            <person name="Dugan-Rocha S."/>
            <person name="Elkadiri S."/>
            <person name="Gnanaolivu R.D."/>
            <person name="Hernandez B."/>
            <person name="Javaid M."/>
            <person name="Jayaseelan J.C."/>
            <person name="Lee S."/>
            <person name="Li M."/>
            <person name="Ming W."/>
            <person name="Munidasa M."/>
            <person name="Muniz J."/>
            <person name="Nguyen L."/>
            <person name="Ongeri F."/>
            <person name="Osuji N."/>
            <person name="Pu L.-L."/>
            <person name="Puazo M."/>
            <person name="Qu C."/>
            <person name="Quiroz J."/>
            <person name="Raj R."/>
            <person name="Weissenberger G."/>
            <person name="Xin Y."/>
            <person name="Zou X."/>
            <person name="Han Y."/>
            <person name="Richards S."/>
            <person name="Worley K."/>
            <person name="Muzny D."/>
            <person name="Gibbs R."/>
        </authorList>
    </citation>
    <scope>NUCLEOTIDE SEQUENCE</scope>
    <source>
        <strain evidence="9">Sampled in the wild</strain>
    </source>
</reference>
<evidence type="ECO:0000256" key="3">
    <source>
        <dbReference type="ARBA" id="ARBA00022803"/>
    </source>
</evidence>
<comment type="caution">
    <text evidence="9">The sequence shown here is derived from an EMBL/GenBank/DDBJ whole genome shotgun (WGS) entry which is preliminary data.</text>
</comment>
<dbReference type="Proteomes" id="UP000792457">
    <property type="component" value="Unassembled WGS sequence"/>
</dbReference>
<dbReference type="GO" id="GO:1902494">
    <property type="term" value="C:catalytic complex"/>
    <property type="evidence" value="ECO:0007669"/>
    <property type="project" value="UniProtKB-ARBA"/>
</dbReference>
<dbReference type="AlphaFoldDB" id="A0A8K0P9W8"/>
<dbReference type="GO" id="GO:0030544">
    <property type="term" value="F:Hsp70 protein binding"/>
    <property type="evidence" value="ECO:0007669"/>
    <property type="project" value="TreeGrafter"/>
</dbReference>
<dbReference type="FunFam" id="6.10.250.3420:FF:000001">
    <property type="entry name" value="Hsc70-interacting protein-like protein"/>
    <property type="match status" value="1"/>
</dbReference>
<feature type="compositionally biased region" description="Acidic residues" evidence="7">
    <location>
        <begin position="78"/>
        <end position="101"/>
    </location>
</feature>
<dbReference type="FunFam" id="1.25.40.10:FF:000112">
    <property type="entry name" value="FAM10 family protein"/>
    <property type="match status" value="1"/>
</dbReference>
<dbReference type="GO" id="GO:0005634">
    <property type="term" value="C:nucleus"/>
    <property type="evidence" value="ECO:0007669"/>
    <property type="project" value="UniProtKB-ARBA"/>
</dbReference>
<dbReference type="PANTHER" id="PTHR45883">
    <property type="entry name" value="HSC70-INTERACTING PROTEIN"/>
    <property type="match status" value="1"/>
</dbReference>
<evidence type="ECO:0000313" key="9">
    <source>
        <dbReference type="EMBL" id="KAG8235969.1"/>
    </source>
</evidence>
<name>A0A8K0P9W8_LADFU</name>